<keyword evidence="4 13" id="KW-0418">Kinase</keyword>
<dbReference type="EMBL" id="VRMN01000001">
    <property type="protein sequence ID" value="KAA8499140.1"/>
    <property type="molecule type" value="Genomic_DNA"/>
</dbReference>
<keyword evidence="3 7" id="KW-0547">Nucleotide-binding</keyword>
<dbReference type="PROSITE" id="PS50011">
    <property type="entry name" value="PROTEIN_KINASE_DOM"/>
    <property type="match status" value="1"/>
</dbReference>
<keyword evidence="5 7" id="KW-0067">ATP-binding</keyword>
<feature type="domain" description="Protein kinase" evidence="12">
    <location>
        <begin position="179"/>
        <end position="450"/>
    </location>
</feature>
<feature type="region of interest" description="Disordered" evidence="11">
    <location>
        <begin position="1"/>
        <end position="83"/>
    </location>
</feature>
<protein>
    <submittedName>
        <fullName evidence="13">Serine/threonine-protein kinase 33</fullName>
    </submittedName>
</protein>
<feature type="binding site" evidence="7 9">
    <location>
        <position position="208"/>
    </location>
    <ligand>
        <name>ATP</name>
        <dbReference type="ChEBI" id="CHEBI:30616"/>
    </ligand>
</feature>
<dbReference type="GO" id="GO:0005524">
    <property type="term" value="F:ATP binding"/>
    <property type="evidence" value="ECO:0007669"/>
    <property type="project" value="UniProtKB-UniRule"/>
</dbReference>
<evidence type="ECO:0000256" key="2">
    <source>
        <dbReference type="ARBA" id="ARBA00022679"/>
    </source>
</evidence>
<feature type="binding site" evidence="7">
    <location>
        <position position="330"/>
    </location>
    <ligand>
        <name>ATP</name>
        <dbReference type="ChEBI" id="CHEBI:30616"/>
    </ligand>
</feature>
<dbReference type="InterPro" id="IPR008271">
    <property type="entry name" value="Ser/Thr_kinase_AS"/>
</dbReference>
<dbReference type="AlphaFoldDB" id="A0A5J4Z7P5"/>
<evidence type="ECO:0000313" key="14">
    <source>
        <dbReference type="Proteomes" id="UP000324585"/>
    </source>
</evidence>
<evidence type="ECO:0000313" key="13">
    <source>
        <dbReference type="EMBL" id="KAA8499140.1"/>
    </source>
</evidence>
<reference evidence="14" key="1">
    <citation type="journal article" date="2019" name="Nat. Commun.">
        <title>Expansion of phycobilisome linker gene families in mesophilic red algae.</title>
        <authorList>
            <person name="Lee J."/>
            <person name="Kim D."/>
            <person name="Bhattacharya D."/>
            <person name="Yoon H.S."/>
        </authorList>
    </citation>
    <scope>NUCLEOTIDE SEQUENCE [LARGE SCALE GENOMIC DNA]</scope>
    <source>
        <strain evidence="14">CCMP 1328</strain>
    </source>
</reference>
<dbReference type="Proteomes" id="UP000324585">
    <property type="component" value="Unassembled WGS sequence"/>
</dbReference>
<evidence type="ECO:0000256" key="4">
    <source>
        <dbReference type="ARBA" id="ARBA00022777"/>
    </source>
</evidence>
<comment type="similarity">
    <text evidence="10">Belongs to the protein kinase superfamily.</text>
</comment>
<gene>
    <name evidence="13" type="ORF">FVE85_6725</name>
</gene>
<dbReference type="SUPFAM" id="SSF56112">
    <property type="entry name" value="Protein kinase-like (PK-like)"/>
    <property type="match status" value="1"/>
</dbReference>
<dbReference type="InterPro" id="IPR017441">
    <property type="entry name" value="Protein_kinase_ATP_BS"/>
</dbReference>
<organism evidence="13 14">
    <name type="scientific">Porphyridium purpureum</name>
    <name type="common">Red alga</name>
    <name type="synonym">Porphyridium cruentum</name>
    <dbReference type="NCBI Taxonomy" id="35688"/>
    <lineage>
        <taxon>Eukaryota</taxon>
        <taxon>Rhodophyta</taxon>
        <taxon>Bangiophyceae</taxon>
        <taxon>Porphyridiales</taxon>
        <taxon>Porphyridiaceae</taxon>
        <taxon>Porphyridium</taxon>
    </lineage>
</organism>
<dbReference type="GO" id="GO:0004674">
    <property type="term" value="F:protein serine/threonine kinase activity"/>
    <property type="evidence" value="ECO:0007669"/>
    <property type="project" value="UniProtKB-KW"/>
</dbReference>
<keyword evidence="2" id="KW-0808">Transferase</keyword>
<evidence type="ECO:0000256" key="8">
    <source>
        <dbReference type="PIRSR" id="PIRSR630616-3"/>
    </source>
</evidence>
<feature type="compositionally biased region" description="Basic and acidic residues" evidence="11">
    <location>
        <begin position="33"/>
        <end position="48"/>
    </location>
</feature>
<dbReference type="Pfam" id="PF00069">
    <property type="entry name" value="Pkinase"/>
    <property type="match status" value="1"/>
</dbReference>
<evidence type="ECO:0000259" key="12">
    <source>
        <dbReference type="PROSITE" id="PS50011"/>
    </source>
</evidence>
<dbReference type="PROSITE" id="PS00108">
    <property type="entry name" value="PROTEIN_KINASE_ST"/>
    <property type="match status" value="1"/>
</dbReference>
<evidence type="ECO:0000256" key="10">
    <source>
        <dbReference type="RuleBase" id="RU000304"/>
    </source>
</evidence>
<feature type="compositionally biased region" description="Basic and acidic residues" evidence="11">
    <location>
        <begin position="69"/>
        <end position="78"/>
    </location>
</feature>
<evidence type="ECO:0000256" key="7">
    <source>
        <dbReference type="PIRSR" id="PIRSR630616-2"/>
    </source>
</evidence>
<evidence type="ECO:0000256" key="1">
    <source>
        <dbReference type="ARBA" id="ARBA00022527"/>
    </source>
</evidence>
<name>A0A5J4Z7P5_PORPP</name>
<dbReference type="InterPro" id="IPR030616">
    <property type="entry name" value="Aur-like"/>
</dbReference>
<dbReference type="Gene3D" id="1.10.510.10">
    <property type="entry name" value="Transferase(Phosphotransferase) domain 1"/>
    <property type="match status" value="1"/>
</dbReference>
<evidence type="ECO:0000256" key="5">
    <source>
        <dbReference type="ARBA" id="ARBA00022840"/>
    </source>
</evidence>
<keyword evidence="14" id="KW-1185">Reference proteome</keyword>
<proteinExistence type="inferred from homology"/>
<evidence type="ECO:0000256" key="9">
    <source>
        <dbReference type="PROSITE-ProRule" id="PRU10141"/>
    </source>
</evidence>
<feature type="cross-link" description="Glycyl lysine isopeptide (Lys-Gly) (interchain with G-Cter in SUMO2)" evidence="8">
    <location>
        <position position="305"/>
    </location>
</feature>
<keyword evidence="1 10" id="KW-0723">Serine/threonine-protein kinase</keyword>
<dbReference type="OrthoDB" id="40902at2759"/>
<sequence>MTDEFARTRSAGGLPRNQDGQLARRVSLSASMHRRDSSAASVKSHEPKATSLRRKLSLAVTFRGNRPSTKPEPDKADTAHGASKGEQCFVELNTNVLQIKQANSSERKHQSARFDDYVSVVSLDGAKITVNRGDLSLAIQPNSHGSRGHEILFLRHETALELWEQQLRAVSERKYETWYASGAQIGEGAYAKIYLAVHKETKEPVAVKVIQRRDFREPKLHDCLERELALLRFVHHPAVLGCLDIFDADGVVRVVMRLCSGGDLRKFFVTDGNDLPENALKHIMRQIVQGAAYLHSMGVIHRDIKLQNILFVDQVTLGEHEQSISIKLVDFGLTATTYDSQTQEMVGHKSVYGSPFYLAPEIVRQEGYSTGVDVWAIGMCCFAMLLKEFPFETSTPRQTYKMIAEADLRYTRYPKFFTLSEQLQQFIQSALDPSAQSRPSAEQLLQHPWLSAI</sequence>
<evidence type="ECO:0000256" key="6">
    <source>
        <dbReference type="PIRSR" id="PIRSR630616-1"/>
    </source>
</evidence>
<dbReference type="PROSITE" id="PS00107">
    <property type="entry name" value="PROTEIN_KINASE_ATP"/>
    <property type="match status" value="1"/>
</dbReference>
<feature type="active site" description="Proton acceptor" evidence="6">
    <location>
        <position position="303"/>
    </location>
</feature>
<evidence type="ECO:0000256" key="11">
    <source>
        <dbReference type="SAM" id="MobiDB-lite"/>
    </source>
</evidence>
<dbReference type="PANTHER" id="PTHR24350">
    <property type="entry name" value="SERINE/THREONINE-PROTEIN KINASE IAL-RELATED"/>
    <property type="match status" value="1"/>
</dbReference>
<evidence type="ECO:0000256" key="3">
    <source>
        <dbReference type="ARBA" id="ARBA00022741"/>
    </source>
</evidence>
<dbReference type="InterPro" id="IPR000719">
    <property type="entry name" value="Prot_kinase_dom"/>
</dbReference>
<dbReference type="SMART" id="SM00220">
    <property type="entry name" value="S_TKc"/>
    <property type="match status" value="1"/>
</dbReference>
<comment type="caution">
    <text evidence="13">The sequence shown here is derived from an EMBL/GenBank/DDBJ whole genome shotgun (WGS) entry which is preliminary data.</text>
</comment>
<dbReference type="InterPro" id="IPR011009">
    <property type="entry name" value="Kinase-like_dom_sf"/>
</dbReference>
<accession>A0A5J4Z7P5</accession>